<dbReference type="EMBL" id="CAJNNW010027141">
    <property type="protein sequence ID" value="CAE8689839.1"/>
    <property type="molecule type" value="Genomic_DNA"/>
</dbReference>
<proteinExistence type="predicted"/>
<dbReference type="SUPFAM" id="SSF55753">
    <property type="entry name" value="Actin depolymerizing proteins"/>
    <property type="match status" value="2"/>
</dbReference>
<dbReference type="Pfam" id="PF00241">
    <property type="entry name" value="Cofilin_ADF"/>
    <property type="match status" value="2"/>
</dbReference>
<dbReference type="Pfam" id="PF01925">
    <property type="entry name" value="TauE"/>
    <property type="match status" value="1"/>
</dbReference>
<evidence type="ECO:0000313" key="8">
    <source>
        <dbReference type="Proteomes" id="UP000626109"/>
    </source>
</evidence>
<feature type="transmembrane region" description="Helical" evidence="5">
    <location>
        <begin position="483"/>
        <end position="500"/>
    </location>
</feature>
<feature type="domain" description="ADF-H" evidence="6">
    <location>
        <begin position="9"/>
        <end position="150"/>
    </location>
</feature>
<comment type="caution">
    <text evidence="7">The sequence shown here is derived from an EMBL/GenBank/DDBJ whole genome shotgun (WGS) entry which is preliminary data.</text>
</comment>
<evidence type="ECO:0000256" key="4">
    <source>
        <dbReference type="ARBA" id="ARBA00023136"/>
    </source>
</evidence>
<evidence type="ECO:0000256" key="1">
    <source>
        <dbReference type="ARBA" id="ARBA00004141"/>
    </source>
</evidence>
<protein>
    <recommendedName>
        <fullName evidence="6">ADF-H domain-containing protein</fullName>
    </recommendedName>
</protein>
<keyword evidence="3 5" id="KW-1133">Transmembrane helix</keyword>
<organism evidence="7 8">
    <name type="scientific">Polarella glacialis</name>
    <name type="common">Dinoflagellate</name>
    <dbReference type="NCBI Taxonomy" id="89957"/>
    <lineage>
        <taxon>Eukaryota</taxon>
        <taxon>Sar</taxon>
        <taxon>Alveolata</taxon>
        <taxon>Dinophyceae</taxon>
        <taxon>Suessiales</taxon>
        <taxon>Suessiaceae</taxon>
        <taxon>Polarella</taxon>
    </lineage>
</organism>
<name>A0A813K2G8_POLGL</name>
<dbReference type="InterPro" id="IPR002781">
    <property type="entry name" value="TM_pro_TauE-like"/>
</dbReference>
<evidence type="ECO:0000256" key="2">
    <source>
        <dbReference type="ARBA" id="ARBA00022692"/>
    </source>
</evidence>
<reference evidence="7" key="1">
    <citation type="submission" date="2021-02" db="EMBL/GenBank/DDBJ databases">
        <authorList>
            <person name="Dougan E. K."/>
            <person name="Rhodes N."/>
            <person name="Thang M."/>
            <person name="Chan C."/>
        </authorList>
    </citation>
    <scope>NUCLEOTIDE SEQUENCE</scope>
</reference>
<dbReference type="PANTHER" id="PTHR14255">
    <property type="entry name" value="CEREBLON"/>
    <property type="match status" value="1"/>
</dbReference>
<feature type="non-terminal residue" evidence="7">
    <location>
        <position position="1"/>
    </location>
</feature>
<dbReference type="Proteomes" id="UP000626109">
    <property type="component" value="Unassembled WGS sequence"/>
</dbReference>
<evidence type="ECO:0000256" key="5">
    <source>
        <dbReference type="SAM" id="Phobius"/>
    </source>
</evidence>
<sequence>MHKRAFAAACALPLPASCRGLKAALLGAEGDARPRAVKVAVDVEGERLVCAGRVPRGDSLADTFVAVAGQLEESVPCLVLVHLAGDVPDTGDADWAMVAWTPGSSPVKLRMLCASSRRTLRSEFSSLRFKEHTATELDEVSLEQFLESTRPRTDGDRHAAMTQEELDADEVRKQVAIEQAAAPKMLAGLAALQVKVQPSFDESLGRLLAAPSGLVVVAQLCGASGEEVAAEVLEDVASPAGLRGKLPAAAPCYVMLCPPGPDASGPREGDEPESLQVTRLLLVSWLPDGAGVKARMKSSTFKASVVDRVRQLAGTATLVLAEATCEDDLDDSLLEFATSDCRLFQPLRQAYDLDLQNSELQQLGQPHQIPVAPVLQLLGDGDLEDEDLDVGSQLLEAGQVAGSGVSEVSAPDPSASPDAPSTPRHPLWVFDAAYLQTGQAYVCSVVLLLSGILCAAGGIGGGGIYVTVLMVAGGLSVRDAVPLSKSIVFFGSLSSLFLNLKKKTTSCGNISESVIDYNICRVVVPSALIGTYLGVLLNSMLPSLAILLALIGILVSMSWTVTRTALAQYKAEERLSLTEILGDDAENNPAVDLNEPELPRSGFEELKATGAEKGEQVRHHLRNQLARTDIALSLSMLLLIIAGSVFRHHAAACLAARTEQDHADTCQHPTVSFLGKGVLETWMDAPSTAAFINVFCFAGPLIFCCAVLTYSTVTLVTQANWGLGTACHFSLMAIVTGCLAGLVGIGGGLVFSPFFLLMGIEPSVA</sequence>
<dbReference type="GO" id="GO:0016567">
    <property type="term" value="P:protein ubiquitination"/>
    <property type="evidence" value="ECO:0007669"/>
    <property type="project" value="TreeGrafter"/>
</dbReference>
<dbReference type="PANTHER" id="PTHR14255:SF3">
    <property type="entry name" value="SULFITE EXPORTER TAUE_SAFE FAMILY PROTEIN 5-RELATED"/>
    <property type="match status" value="1"/>
</dbReference>
<gene>
    <name evidence="7" type="ORF">PGLA2088_LOCUS26649</name>
</gene>
<feature type="transmembrane region" description="Helical" evidence="5">
    <location>
        <begin position="445"/>
        <end position="471"/>
    </location>
</feature>
<dbReference type="GO" id="GO:0016020">
    <property type="term" value="C:membrane"/>
    <property type="evidence" value="ECO:0007669"/>
    <property type="project" value="UniProtKB-SubCell"/>
</dbReference>
<feature type="transmembrane region" description="Helical" evidence="5">
    <location>
        <begin position="729"/>
        <end position="756"/>
    </location>
</feature>
<feature type="transmembrane region" description="Helical" evidence="5">
    <location>
        <begin position="540"/>
        <end position="561"/>
    </location>
</feature>
<evidence type="ECO:0000259" key="6">
    <source>
        <dbReference type="PROSITE" id="PS51263"/>
    </source>
</evidence>
<dbReference type="GO" id="GO:0031464">
    <property type="term" value="C:Cul4A-RING E3 ubiquitin ligase complex"/>
    <property type="evidence" value="ECO:0007669"/>
    <property type="project" value="TreeGrafter"/>
</dbReference>
<dbReference type="AlphaFoldDB" id="A0A813K2G8"/>
<dbReference type="GO" id="GO:0003779">
    <property type="term" value="F:actin binding"/>
    <property type="evidence" value="ECO:0007669"/>
    <property type="project" value="InterPro"/>
</dbReference>
<keyword evidence="4 5" id="KW-0472">Membrane</keyword>
<comment type="subcellular location">
    <subcellularLocation>
        <location evidence="1">Membrane</location>
        <topology evidence="1">Multi-pass membrane protein</topology>
    </subcellularLocation>
</comment>
<evidence type="ECO:0000256" key="3">
    <source>
        <dbReference type="ARBA" id="ARBA00022989"/>
    </source>
</evidence>
<accession>A0A813K2G8</accession>
<dbReference type="Gene3D" id="3.40.20.10">
    <property type="entry name" value="Severin"/>
    <property type="match status" value="2"/>
</dbReference>
<evidence type="ECO:0000313" key="7">
    <source>
        <dbReference type="EMBL" id="CAE8689839.1"/>
    </source>
</evidence>
<dbReference type="InterPro" id="IPR029006">
    <property type="entry name" value="ADF-H/Gelsolin-like_dom_sf"/>
</dbReference>
<dbReference type="InterPro" id="IPR002108">
    <property type="entry name" value="ADF-H"/>
</dbReference>
<feature type="transmembrane region" description="Helical" evidence="5">
    <location>
        <begin position="690"/>
        <end position="717"/>
    </location>
</feature>
<dbReference type="SMART" id="SM00102">
    <property type="entry name" value="ADF"/>
    <property type="match status" value="2"/>
</dbReference>
<feature type="transmembrane region" description="Helical" evidence="5">
    <location>
        <begin position="628"/>
        <end position="646"/>
    </location>
</feature>
<keyword evidence="2 5" id="KW-0812">Transmembrane</keyword>
<dbReference type="PROSITE" id="PS51263">
    <property type="entry name" value="ADF_H"/>
    <property type="match status" value="1"/>
</dbReference>